<accession>A0A4R7ZLE0</accession>
<name>A0A4R7ZLE0_9ACTN</name>
<keyword evidence="1" id="KW-0472">Membrane</keyword>
<organism evidence="2 3">
    <name type="scientific">Kribbella kalugense</name>
    <dbReference type="NCBI Taxonomy" id="2512221"/>
    <lineage>
        <taxon>Bacteria</taxon>
        <taxon>Bacillati</taxon>
        <taxon>Actinomycetota</taxon>
        <taxon>Actinomycetes</taxon>
        <taxon>Propionibacteriales</taxon>
        <taxon>Kribbellaceae</taxon>
        <taxon>Kribbella</taxon>
    </lineage>
</organism>
<reference evidence="2 3" key="1">
    <citation type="submission" date="2019-03" db="EMBL/GenBank/DDBJ databases">
        <title>Genomic Encyclopedia of Type Strains, Phase III (KMG-III): the genomes of soil and plant-associated and newly described type strains.</title>
        <authorList>
            <person name="Whitman W."/>
        </authorList>
    </citation>
    <scope>NUCLEOTIDE SEQUENCE [LARGE SCALE GENOMIC DNA]</scope>
    <source>
        <strain evidence="2 3">VKM Ac-2570</strain>
    </source>
</reference>
<keyword evidence="1" id="KW-1133">Transmembrane helix</keyword>
<dbReference type="Proteomes" id="UP000295447">
    <property type="component" value="Unassembled WGS sequence"/>
</dbReference>
<evidence type="ECO:0000313" key="3">
    <source>
        <dbReference type="Proteomes" id="UP000295447"/>
    </source>
</evidence>
<keyword evidence="1" id="KW-0812">Transmembrane</keyword>
<evidence type="ECO:0000313" key="2">
    <source>
        <dbReference type="EMBL" id="TDW18613.1"/>
    </source>
</evidence>
<dbReference type="AlphaFoldDB" id="A0A4R7ZLE0"/>
<comment type="caution">
    <text evidence="2">The sequence shown here is derived from an EMBL/GenBank/DDBJ whole genome shotgun (WGS) entry which is preliminary data.</text>
</comment>
<keyword evidence="3" id="KW-1185">Reference proteome</keyword>
<protein>
    <recommendedName>
        <fullName evidence="4">PH (Pleckstrin Homology) domain-containing protein</fullName>
    </recommendedName>
</protein>
<dbReference type="OrthoDB" id="9762169at2"/>
<proteinExistence type="predicted"/>
<dbReference type="RefSeq" id="WP_134121576.1">
    <property type="nucleotide sequence ID" value="NZ_SODF01000002.1"/>
</dbReference>
<gene>
    <name evidence="2" type="ORF">EV650_5206</name>
</gene>
<feature type="transmembrane region" description="Helical" evidence="1">
    <location>
        <begin position="18"/>
        <end position="37"/>
    </location>
</feature>
<dbReference type="EMBL" id="SODF01000002">
    <property type="protein sequence ID" value="TDW18613.1"/>
    <property type="molecule type" value="Genomic_DNA"/>
</dbReference>
<evidence type="ECO:0008006" key="4">
    <source>
        <dbReference type="Google" id="ProtNLM"/>
    </source>
</evidence>
<evidence type="ECO:0000256" key="1">
    <source>
        <dbReference type="SAM" id="Phobius"/>
    </source>
</evidence>
<sequence length="175" mass="20135">MQQQVDSGTSFTTKRTRAVVVAVITTLLVVVVFQPWRLNFDDYPVFQTIFLILAAICLRHAVRGWYRVLRGRSELQMTPADLTMTYRGRQLTIPWSEVADIRIEGKPKTPWVVARLSPAVDRAAVPVRRRRDGSYKLFPIAHGQPSKERLQTRERLRSAIMGCGRRYLEPDQRVA</sequence>
<feature type="transmembrane region" description="Helical" evidence="1">
    <location>
        <begin position="43"/>
        <end position="62"/>
    </location>
</feature>